<evidence type="ECO:0000259" key="1">
    <source>
        <dbReference type="Pfam" id="PF04149"/>
    </source>
</evidence>
<gene>
    <name evidence="2" type="ORF">FHX41_0280</name>
</gene>
<evidence type="ECO:0000313" key="2">
    <source>
        <dbReference type="EMBL" id="TQM66696.1"/>
    </source>
</evidence>
<organism evidence="2 3">
    <name type="scientific">Actinomadura hallensis</name>
    <dbReference type="NCBI Taxonomy" id="337895"/>
    <lineage>
        <taxon>Bacteria</taxon>
        <taxon>Bacillati</taxon>
        <taxon>Actinomycetota</taxon>
        <taxon>Actinomycetes</taxon>
        <taxon>Streptosporangiales</taxon>
        <taxon>Thermomonosporaceae</taxon>
        <taxon>Actinomadura</taxon>
    </lineage>
</organism>
<dbReference type="OrthoDB" id="3483392at2"/>
<reference evidence="2 3" key="1">
    <citation type="submission" date="2019-06" db="EMBL/GenBank/DDBJ databases">
        <title>Sequencing the genomes of 1000 actinobacteria strains.</title>
        <authorList>
            <person name="Klenk H.-P."/>
        </authorList>
    </citation>
    <scope>NUCLEOTIDE SEQUENCE [LARGE SCALE GENOMIC DNA]</scope>
    <source>
        <strain evidence="2 3">DSM 45043</strain>
    </source>
</reference>
<accession>A0A543I7X8</accession>
<dbReference type="InterPro" id="IPR007278">
    <property type="entry name" value="DUF397"/>
</dbReference>
<dbReference type="Pfam" id="PF04149">
    <property type="entry name" value="DUF397"/>
    <property type="match status" value="1"/>
</dbReference>
<comment type="caution">
    <text evidence="2">The sequence shown here is derived from an EMBL/GenBank/DDBJ whole genome shotgun (WGS) entry which is preliminary data.</text>
</comment>
<dbReference type="AlphaFoldDB" id="A0A543I7X8"/>
<evidence type="ECO:0000313" key="3">
    <source>
        <dbReference type="Proteomes" id="UP000316706"/>
    </source>
</evidence>
<dbReference type="EMBL" id="VFPO01000001">
    <property type="protein sequence ID" value="TQM66696.1"/>
    <property type="molecule type" value="Genomic_DNA"/>
</dbReference>
<keyword evidence="3" id="KW-1185">Reference proteome</keyword>
<name>A0A543I7X8_9ACTN</name>
<sequence>MGLTDATWRKASGSSEQGDACIELAFNVSIVAVRDSKDPNGPQIVITRDEFRQFANALKSL</sequence>
<feature type="domain" description="DUF397" evidence="1">
    <location>
        <begin position="6"/>
        <end position="59"/>
    </location>
</feature>
<proteinExistence type="predicted"/>
<protein>
    <submittedName>
        <fullName evidence="2">Uncharacterized protein DUF397</fullName>
    </submittedName>
</protein>
<dbReference type="Proteomes" id="UP000316706">
    <property type="component" value="Unassembled WGS sequence"/>
</dbReference>
<dbReference type="RefSeq" id="WP_141965802.1">
    <property type="nucleotide sequence ID" value="NZ_VFPO01000001.1"/>
</dbReference>